<dbReference type="InterPro" id="IPR010998">
    <property type="entry name" value="Integrase_recombinase_N"/>
</dbReference>
<protein>
    <submittedName>
        <fullName evidence="5">Integrase</fullName>
    </submittedName>
</protein>
<dbReference type="RefSeq" id="WP_043372824.1">
    <property type="nucleotide sequence ID" value="NZ_CP006704.1"/>
</dbReference>
<name>A0A076PMD9_COMTE</name>
<evidence type="ECO:0000259" key="4">
    <source>
        <dbReference type="PROSITE" id="PS51898"/>
    </source>
</evidence>
<evidence type="ECO:0000256" key="2">
    <source>
        <dbReference type="ARBA" id="ARBA00023172"/>
    </source>
</evidence>
<feature type="region of interest" description="Disordered" evidence="3">
    <location>
        <begin position="1"/>
        <end position="24"/>
    </location>
</feature>
<dbReference type="InterPro" id="IPR011010">
    <property type="entry name" value="DNA_brk_join_enz"/>
</dbReference>
<reference evidence="5 6" key="1">
    <citation type="journal article" date="2014" name="Genome Announc.">
        <title>Complete Genome Sequence of Polychlorinated Biphenyl Degrader Comamonas testosteroni TK102 (NBRC 109938).</title>
        <authorList>
            <person name="Fukuda K."/>
            <person name="Hosoyama A."/>
            <person name="Tsuchikane K."/>
            <person name="Ohji S."/>
            <person name="Yamazoe A."/>
            <person name="Fujita N."/>
            <person name="Shintani M."/>
            <person name="Kimbara K."/>
        </authorList>
    </citation>
    <scope>NUCLEOTIDE SEQUENCE [LARGE SCALE GENOMIC DNA]</scope>
    <source>
        <strain evidence="5">TK102</strain>
    </source>
</reference>
<dbReference type="Gene3D" id="1.10.443.10">
    <property type="entry name" value="Intergrase catalytic core"/>
    <property type="match status" value="1"/>
</dbReference>
<dbReference type="InterPro" id="IPR002104">
    <property type="entry name" value="Integrase_catalytic"/>
</dbReference>
<sequence length="359" mass="40867">MQEESTQDQQSPDPSALPTGSQLFRDWLEHEGSKSWDALDTSPDGNYEKVWQAWLMHLSGHAAIGDKKRPTSRPRSSKSWHQASELDVQSFLQIRDGQRAHHHPERKISPVTRRRYWRLLERIYEHAMEHGWIGANPATGIEPAERPPSEDGKGHCLPPLLWQSLPRHFPSADDYQDARDRAIVLLLYEMALAPEEVRCLLWKNLLSSADQVWVGSSESIANGESPLPRYLQIEGGRNAQQRLLELPDSVAQALQSWRRFSAAQRGPSVIDGSHIVFYSRRGGELSVRMLFHVASQIIQRAHQAQPEDSQKFPLQRVGPQVLRNTAIVQWLRAGVPESEVIARIGVDSTRSLRHLQHYL</sequence>
<feature type="region of interest" description="Disordered" evidence="3">
    <location>
        <begin position="64"/>
        <end position="83"/>
    </location>
</feature>
<dbReference type="SUPFAM" id="SSF56349">
    <property type="entry name" value="DNA breaking-rejoining enzymes"/>
    <property type="match status" value="1"/>
</dbReference>
<dbReference type="CDD" id="cd00397">
    <property type="entry name" value="DNA_BRE_C"/>
    <property type="match status" value="1"/>
</dbReference>
<proteinExistence type="predicted"/>
<dbReference type="KEGG" id="ctes:O987_13910"/>
<dbReference type="HOGENOM" id="CLU_782687_0_0_4"/>
<dbReference type="Proteomes" id="UP000028782">
    <property type="component" value="Chromosome"/>
</dbReference>
<dbReference type="InterPro" id="IPR013762">
    <property type="entry name" value="Integrase-like_cat_sf"/>
</dbReference>
<organism evidence="5 6">
    <name type="scientific">Comamonas testosteroni TK102</name>
    <dbReference type="NCBI Taxonomy" id="1392005"/>
    <lineage>
        <taxon>Bacteria</taxon>
        <taxon>Pseudomonadati</taxon>
        <taxon>Pseudomonadota</taxon>
        <taxon>Betaproteobacteria</taxon>
        <taxon>Burkholderiales</taxon>
        <taxon>Comamonadaceae</taxon>
        <taxon>Comamonas</taxon>
    </lineage>
</organism>
<dbReference type="AlphaFoldDB" id="A0A076PMD9"/>
<keyword evidence="2" id="KW-0233">DNA recombination</keyword>
<dbReference type="GO" id="GO:0006310">
    <property type="term" value="P:DNA recombination"/>
    <property type="evidence" value="ECO:0007669"/>
    <property type="project" value="UniProtKB-KW"/>
</dbReference>
<dbReference type="Pfam" id="PF00589">
    <property type="entry name" value="Phage_integrase"/>
    <property type="match status" value="1"/>
</dbReference>
<dbReference type="Gene3D" id="1.10.150.130">
    <property type="match status" value="1"/>
</dbReference>
<evidence type="ECO:0000256" key="3">
    <source>
        <dbReference type="SAM" id="MobiDB-lite"/>
    </source>
</evidence>
<evidence type="ECO:0000313" key="5">
    <source>
        <dbReference type="EMBL" id="AIJ46898.1"/>
    </source>
</evidence>
<accession>A0A076PMD9</accession>
<dbReference type="EMBL" id="CP006704">
    <property type="protein sequence ID" value="AIJ46898.1"/>
    <property type="molecule type" value="Genomic_DNA"/>
</dbReference>
<evidence type="ECO:0000256" key="1">
    <source>
        <dbReference type="ARBA" id="ARBA00023125"/>
    </source>
</evidence>
<feature type="domain" description="Tyr recombinase" evidence="4">
    <location>
        <begin position="155"/>
        <end position="359"/>
    </location>
</feature>
<dbReference type="GO" id="GO:0015074">
    <property type="term" value="P:DNA integration"/>
    <property type="evidence" value="ECO:0007669"/>
    <property type="project" value="InterPro"/>
</dbReference>
<gene>
    <name evidence="5" type="ORF">O987_13910</name>
</gene>
<dbReference type="GO" id="GO:0003677">
    <property type="term" value="F:DNA binding"/>
    <property type="evidence" value="ECO:0007669"/>
    <property type="project" value="UniProtKB-KW"/>
</dbReference>
<dbReference type="PROSITE" id="PS51898">
    <property type="entry name" value="TYR_RECOMBINASE"/>
    <property type="match status" value="1"/>
</dbReference>
<feature type="compositionally biased region" description="Polar residues" evidence="3">
    <location>
        <begin position="7"/>
        <end position="22"/>
    </location>
</feature>
<evidence type="ECO:0000313" key="6">
    <source>
        <dbReference type="Proteomes" id="UP000028782"/>
    </source>
</evidence>
<keyword evidence="1" id="KW-0238">DNA-binding</keyword>